<name>A0A4R0HBU6_9ACTN</name>
<feature type="transmembrane region" description="Helical" evidence="8">
    <location>
        <begin position="184"/>
        <end position="203"/>
    </location>
</feature>
<evidence type="ECO:0000256" key="7">
    <source>
        <dbReference type="ARBA" id="ARBA00023136"/>
    </source>
</evidence>
<keyword evidence="10" id="KW-1185">Reference proteome</keyword>
<keyword evidence="4 8" id="KW-1003">Cell membrane</keyword>
<evidence type="ECO:0000313" key="10">
    <source>
        <dbReference type="Proteomes" id="UP000292346"/>
    </source>
</evidence>
<feature type="transmembrane region" description="Helical" evidence="8">
    <location>
        <begin position="305"/>
        <end position="326"/>
    </location>
</feature>
<evidence type="ECO:0000256" key="1">
    <source>
        <dbReference type="ARBA" id="ARBA00004651"/>
    </source>
</evidence>
<evidence type="ECO:0000256" key="8">
    <source>
        <dbReference type="RuleBase" id="RU363041"/>
    </source>
</evidence>
<protein>
    <recommendedName>
        <fullName evidence="8">Probable membrane transporter protein</fullName>
    </recommendedName>
</protein>
<dbReference type="InterPro" id="IPR002781">
    <property type="entry name" value="TM_pro_TauE-like"/>
</dbReference>
<dbReference type="PANTHER" id="PTHR30269">
    <property type="entry name" value="TRANSMEMBRANE PROTEIN YFCA"/>
    <property type="match status" value="1"/>
</dbReference>
<evidence type="ECO:0000256" key="4">
    <source>
        <dbReference type="ARBA" id="ARBA00022475"/>
    </source>
</evidence>
<gene>
    <name evidence="9" type="ORF">E0H45_29995</name>
</gene>
<dbReference type="OrthoDB" id="9998115at2"/>
<keyword evidence="6 8" id="KW-1133">Transmembrane helix</keyword>
<comment type="caution">
    <text evidence="9">The sequence shown here is derived from an EMBL/GenBank/DDBJ whole genome shotgun (WGS) entry which is preliminary data.</text>
</comment>
<feature type="transmembrane region" description="Helical" evidence="8">
    <location>
        <begin position="333"/>
        <end position="351"/>
    </location>
</feature>
<accession>A0A4R0HBU6</accession>
<sequence length="352" mass="36899">MGVSGDRSGLVDHHRRLVGADVGLTARLGVPIGRDAAGMYDEEAFDRLALDSQDGPPRDLPDAAQPFELTTYLGSERREQRNVSQPVVGHSPILMYQPIQTACRVFPTVLCVQQSLAVIAVVLVVSAGLQSSTGFGFALLSAPALSTLLGPVQAVTTITIVGAVVDSLTLFGNRGRPQPALADLRVVCLSAVPGLAVGTVLLARLPTKALQVAIAASVVVAIIHRLRRRRVVVNSRWLGSAAGFTWGALTAATTAGGPPLLLYLMHRHDDARTIRDTIVAANLIRLPLSLALLGLTGTWHPPPGVPVLIGAGVCGWALGKLVFRLLTPARYETALLTLLALTAAATVAAAFQ</sequence>
<comment type="similarity">
    <text evidence="2 8">Belongs to the 4-toluene sulfonate uptake permease (TSUP) (TC 2.A.102) family.</text>
</comment>
<evidence type="ECO:0000256" key="2">
    <source>
        <dbReference type="ARBA" id="ARBA00009142"/>
    </source>
</evidence>
<keyword evidence="5 8" id="KW-0812">Transmembrane</keyword>
<proteinExistence type="inferred from homology"/>
<evidence type="ECO:0000256" key="3">
    <source>
        <dbReference type="ARBA" id="ARBA00022448"/>
    </source>
</evidence>
<dbReference type="InterPro" id="IPR052017">
    <property type="entry name" value="TSUP"/>
</dbReference>
<dbReference type="GO" id="GO:0005886">
    <property type="term" value="C:plasma membrane"/>
    <property type="evidence" value="ECO:0007669"/>
    <property type="project" value="UniProtKB-SubCell"/>
</dbReference>
<comment type="subcellular location">
    <subcellularLocation>
        <location evidence="1 8">Cell membrane</location>
        <topology evidence="1 8">Multi-pass membrane protein</topology>
    </subcellularLocation>
</comment>
<keyword evidence="3" id="KW-0813">Transport</keyword>
<feature type="transmembrane region" description="Helical" evidence="8">
    <location>
        <begin position="152"/>
        <end position="172"/>
    </location>
</feature>
<organism evidence="9 10">
    <name type="scientific">Kribbella soli</name>
    <dbReference type="NCBI Taxonomy" id="1124743"/>
    <lineage>
        <taxon>Bacteria</taxon>
        <taxon>Bacillati</taxon>
        <taxon>Actinomycetota</taxon>
        <taxon>Actinomycetes</taxon>
        <taxon>Propionibacteriales</taxon>
        <taxon>Kribbellaceae</taxon>
        <taxon>Kribbella</taxon>
    </lineage>
</organism>
<reference evidence="9 10" key="1">
    <citation type="submission" date="2019-02" db="EMBL/GenBank/DDBJ databases">
        <title>Kribbella capetownensis sp. nov. and Kribbella speibonae sp. nov., isolated from soil.</title>
        <authorList>
            <person name="Curtis S.M."/>
            <person name="Norton I."/>
            <person name="Everest G.J."/>
            <person name="Meyers P.R."/>
        </authorList>
    </citation>
    <scope>NUCLEOTIDE SEQUENCE [LARGE SCALE GENOMIC DNA]</scope>
    <source>
        <strain evidence="9 10">KCTC 29219</strain>
    </source>
</reference>
<evidence type="ECO:0000313" key="9">
    <source>
        <dbReference type="EMBL" id="TCC06182.1"/>
    </source>
</evidence>
<evidence type="ECO:0000256" key="5">
    <source>
        <dbReference type="ARBA" id="ARBA00022692"/>
    </source>
</evidence>
<feature type="transmembrane region" description="Helical" evidence="8">
    <location>
        <begin position="277"/>
        <end position="299"/>
    </location>
</feature>
<dbReference type="Pfam" id="PF01925">
    <property type="entry name" value="TauE"/>
    <property type="match status" value="1"/>
</dbReference>
<dbReference type="AlphaFoldDB" id="A0A4R0HBU6"/>
<dbReference type="Proteomes" id="UP000292346">
    <property type="component" value="Unassembled WGS sequence"/>
</dbReference>
<keyword evidence="7 8" id="KW-0472">Membrane</keyword>
<evidence type="ECO:0000256" key="6">
    <source>
        <dbReference type="ARBA" id="ARBA00022989"/>
    </source>
</evidence>
<feature type="transmembrane region" description="Helical" evidence="8">
    <location>
        <begin position="116"/>
        <end position="140"/>
    </location>
</feature>
<dbReference type="EMBL" id="SJJZ01000003">
    <property type="protein sequence ID" value="TCC06182.1"/>
    <property type="molecule type" value="Genomic_DNA"/>
</dbReference>
<dbReference type="PANTHER" id="PTHR30269:SF37">
    <property type="entry name" value="MEMBRANE TRANSPORTER PROTEIN"/>
    <property type="match status" value="1"/>
</dbReference>